<accession>A0A1Y3UCS2</accession>
<keyword evidence="2" id="KW-1133">Transmembrane helix</keyword>
<feature type="transmembrane region" description="Helical" evidence="2">
    <location>
        <begin position="80"/>
        <end position="99"/>
    </location>
</feature>
<evidence type="ECO:0000313" key="5">
    <source>
        <dbReference type="Proteomes" id="UP000195868"/>
    </source>
</evidence>
<feature type="domain" description="Zinc-ribbon" evidence="3">
    <location>
        <begin position="4"/>
        <end position="26"/>
    </location>
</feature>
<gene>
    <name evidence="4" type="ORF">B5G22_07500</name>
</gene>
<protein>
    <recommendedName>
        <fullName evidence="3">Zinc-ribbon domain-containing protein</fullName>
    </recommendedName>
</protein>
<keyword evidence="2" id="KW-0472">Membrane</keyword>
<proteinExistence type="predicted"/>
<dbReference type="AlphaFoldDB" id="A0A1Y3UCS2"/>
<dbReference type="RefSeq" id="WP_087215542.1">
    <property type="nucleotide sequence ID" value="NZ_JAJGTB010000107.1"/>
</dbReference>
<dbReference type="Proteomes" id="UP000195868">
    <property type="component" value="Unassembled WGS sequence"/>
</dbReference>
<dbReference type="EMBL" id="NFHN01000029">
    <property type="protein sequence ID" value="OUN46592.1"/>
    <property type="molecule type" value="Genomic_DNA"/>
</dbReference>
<name>A0A1Y3UCS2_LIMRT</name>
<reference evidence="5" key="1">
    <citation type="submission" date="2017-04" db="EMBL/GenBank/DDBJ databases">
        <title>Function of individual gut microbiota members based on whole genome sequencing of pure cultures obtained from chicken caecum.</title>
        <authorList>
            <person name="Medvecky M."/>
            <person name="Cejkova D."/>
            <person name="Polansky O."/>
            <person name="Karasova D."/>
            <person name="Kubasova T."/>
            <person name="Cizek A."/>
            <person name="Rychlik I."/>
        </authorList>
    </citation>
    <scope>NUCLEOTIDE SEQUENCE [LARGE SCALE GENOMIC DNA]</scope>
    <source>
        <strain evidence="5">An71</strain>
    </source>
</reference>
<dbReference type="Pfam" id="PF13240">
    <property type="entry name" value="Zn_Ribbon_1"/>
    <property type="match status" value="1"/>
</dbReference>
<keyword evidence="2" id="KW-0812">Transmembrane</keyword>
<comment type="caution">
    <text evidence="4">The sequence shown here is derived from an EMBL/GenBank/DDBJ whole genome shotgun (WGS) entry which is preliminary data.</text>
</comment>
<evidence type="ECO:0000259" key="3">
    <source>
        <dbReference type="Pfam" id="PF13240"/>
    </source>
</evidence>
<evidence type="ECO:0000256" key="1">
    <source>
        <dbReference type="SAM" id="MobiDB-lite"/>
    </source>
</evidence>
<evidence type="ECO:0000313" key="4">
    <source>
        <dbReference type="EMBL" id="OUN46592.1"/>
    </source>
</evidence>
<organism evidence="4 5">
    <name type="scientific">Limosilactobacillus reuteri</name>
    <name type="common">Lactobacillus reuteri</name>
    <dbReference type="NCBI Taxonomy" id="1598"/>
    <lineage>
        <taxon>Bacteria</taxon>
        <taxon>Bacillati</taxon>
        <taxon>Bacillota</taxon>
        <taxon>Bacilli</taxon>
        <taxon>Lactobacillales</taxon>
        <taxon>Lactobacillaceae</taxon>
        <taxon>Limosilactobacillus</taxon>
    </lineage>
</organism>
<evidence type="ECO:0000256" key="2">
    <source>
        <dbReference type="SAM" id="Phobius"/>
    </source>
</evidence>
<sequence>MNKKCPKCGYAIQDGDRFCINCGYKISQNNKEKLKSMKNEKTGDNSTKSKKQPIKRMKELEATSSDLHSKQPQEFWKKKSFLGIVVAIALVVLVIRANILPKGYSNPNDVMEYCMRRNVMLNQFQKLGDYRDEFADAFGTDNEDTDYHMLLQNKKTKRYVFKYSYDGESIPSYVVASKGHGVYSLNITPVKKSHIASIYKYDVTQEYMDKHFPSDSYVGYSNDDIFDMDVDLDNHISKTSTSGKTWVSYDNSEDE</sequence>
<dbReference type="InterPro" id="IPR026870">
    <property type="entry name" value="Zinc_ribbon_dom"/>
</dbReference>
<feature type="compositionally biased region" description="Basic and acidic residues" evidence="1">
    <location>
        <begin position="33"/>
        <end position="43"/>
    </location>
</feature>
<feature type="region of interest" description="Disordered" evidence="1">
    <location>
        <begin position="33"/>
        <end position="56"/>
    </location>
</feature>